<keyword evidence="1" id="KW-0472">Membrane</keyword>
<evidence type="ECO:0000256" key="1">
    <source>
        <dbReference type="SAM" id="Phobius"/>
    </source>
</evidence>
<organism evidence="2 3">
    <name type="scientific">Escherichia coli O6:K15:H31 (strain 536 / UPEC)</name>
    <dbReference type="NCBI Taxonomy" id="362663"/>
    <lineage>
        <taxon>Bacteria</taxon>
        <taxon>Pseudomonadati</taxon>
        <taxon>Pseudomonadota</taxon>
        <taxon>Gammaproteobacteria</taxon>
        <taxon>Enterobacterales</taxon>
        <taxon>Enterobacteriaceae</taxon>
        <taxon>Escherichia</taxon>
    </lineage>
</organism>
<keyword evidence="1" id="KW-0812">Transmembrane</keyword>
<evidence type="ECO:0000313" key="2">
    <source>
        <dbReference type="EMBL" id="ABG70697.1"/>
    </source>
</evidence>
<dbReference type="EMBL" id="CP000247">
    <property type="protein sequence ID" value="ABG70697.1"/>
    <property type="molecule type" value="Genomic_DNA"/>
</dbReference>
<dbReference type="Proteomes" id="UP000009182">
    <property type="component" value="Chromosome"/>
</dbReference>
<keyword evidence="1" id="KW-1133">Transmembrane helix</keyword>
<reference evidence="2 3" key="1">
    <citation type="journal article" date="2006" name="Mol. Microbiol.">
        <title>Role of pathogenicity island-associated integrases in the genome plasticity of uropathogenic Escherichia coli strain 536.</title>
        <authorList>
            <person name="Hochhut B."/>
            <person name="Wilde C."/>
            <person name="Balling G."/>
            <person name="Middendorf B."/>
            <person name="Dobrindt U."/>
            <person name="Brzuszkiewicz E."/>
            <person name="Gottschalk G."/>
            <person name="Carniel E."/>
            <person name="Hacker J."/>
        </authorList>
    </citation>
    <scope>NUCLEOTIDE SEQUENCE [LARGE SCALE GENOMIC DNA]</scope>
    <source>
        <strain evidence="3">536 / UPEC</strain>
    </source>
</reference>
<proteinExistence type="predicted"/>
<dbReference type="KEGG" id="ecp:ECP_2708"/>
<accession>A0A454A6T4</accession>
<protein>
    <submittedName>
        <fullName evidence="2">Uncharacterized protein</fullName>
    </submittedName>
</protein>
<evidence type="ECO:0000313" key="3">
    <source>
        <dbReference type="Proteomes" id="UP000009182"/>
    </source>
</evidence>
<dbReference type="AlphaFoldDB" id="A0A454A6T4"/>
<name>A0A454A6T4_ECOL5</name>
<sequence>MWITIAPFVTIVNIIEIACFFVTDIINTVLLLFESIFHCEQKRRKVKISRKCKTTIALVLQEKASCALCCHCGNQCHEY</sequence>
<gene>
    <name evidence="2" type="ordered locus">ECP_2708</name>
</gene>
<feature type="transmembrane region" description="Helical" evidence="1">
    <location>
        <begin position="6"/>
        <end position="33"/>
    </location>
</feature>